<protein>
    <submittedName>
        <fullName evidence="8">Putative chromate transport protein</fullName>
    </submittedName>
</protein>
<dbReference type="InterPro" id="IPR052518">
    <property type="entry name" value="CHR_Transporter"/>
</dbReference>
<evidence type="ECO:0000256" key="1">
    <source>
        <dbReference type="ARBA" id="ARBA00004651"/>
    </source>
</evidence>
<evidence type="ECO:0000256" key="7">
    <source>
        <dbReference type="SAM" id="Phobius"/>
    </source>
</evidence>
<evidence type="ECO:0000313" key="9">
    <source>
        <dbReference type="Proteomes" id="UP000092504"/>
    </source>
</evidence>
<dbReference type="Pfam" id="PF02417">
    <property type="entry name" value="Chromate_transp"/>
    <property type="match status" value="1"/>
</dbReference>
<keyword evidence="5 7" id="KW-1133">Transmembrane helix</keyword>
<keyword evidence="3" id="KW-1003">Cell membrane</keyword>
<reference evidence="8 9" key="1">
    <citation type="submission" date="2016-06" db="EMBL/GenBank/DDBJ databases">
        <title>Genome sequence of halotolerant plant growth promoting strain of Halomonas elongata HEK1 isolated from salterns of Rann of Kutch, Gujarat, India.</title>
        <authorList>
            <person name="Gaba S."/>
            <person name="Singh R.N."/>
            <person name="Abrol S."/>
            <person name="Kaushik R."/>
            <person name="Saxena A.K."/>
        </authorList>
    </citation>
    <scope>NUCLEOTIDE SEQUENCE [LARGE SCALE GENOMIC DNA]</scope>
    <source>
        <strain evidence="8 9">HEK1</strain>
    </source>
</reference>
<accession>A0A1B8P4E0</accession>
<feature type="transmembrane region" description="Helical" evidence="7">
    <location>
        <begin position="113"/>
        <end position="130"/>
    </location>
</feature>
<evidence type="ECO:0000256" key="2">
    <source>
        <dbReference type="ARBA" id="ARBA00005262"/>
    </source>
</evidence>
<dbReference type="GO" id="GO:0015109">
    <property type="term" value="F:chromate transmembrane transporter activity"/>
    <property type="evidence" value="ECO:0007669"/>
    <property type="project" value="InterPro"/>
</dbReference>
<feature type="transmembrane region" description="Helical" evidence="7">
    <location>
        <begin position="7"/>
        <end position="28"/>
    </location>
</feature>
<feature type="transmembrane region" description="Helical" evidence="7">
    <location>
        <begin position="136"/>
        <end position="154"/>
    </location>
</feature>
<evidence type="ECO:0000256" key="3">
    <source>
        <dbReference type="ARBA" id="ARBA00022475"/>
    </source>
</evidence>
<name>A0A1B8P4E0_HALEL</name>
<comment type="caution">
    <text evidence="8">The sequence shown here is derived from an EMBL/GenBank/DDBJ whole genome shotgun (WGS) entry which is preliminary data.</text>
</comment>
<feature type="transmembrane region" description="Helical" evidence="7">
    <location>
        <begin position="76"/>
        <end position="101"/>
    </location>
</feature>
<dbReference type="InterPro" id="IPR003370">
    <property type="entry name" value="Chromate_transpt"/>
</dbReference>
<dbReference type="Proteomes" id="UP000092504">
    <property type="component" value="Unassembled WGS sequence"/>
</dbReference>
<organism evidence="8 9">
    <name type="scientific">Halomonas elongata</name>
    <dbReference type="NCBI Taxonomy" id="2746"/>
    <lineage>
        <taxon>Bacteria</taxon>
        <taxon>Pseudomonadati</taxon>
        <taxon>Pseudomonadota</taxon>
        <taxon>Gammaproteobacteria</taxon>
        <taxon>Oceanospirillales</taxon>
        <taxon>Halomonadaceae</taxon>
        <taxon>Halomonas</taxon>
    </lineage>
</organism>
<keyword evidence="4 7" id="KW-0812">Transmembrane</keyword>
<evidence type="ECO:0000256" key="4">
    <source>
        <dbReference type="ARBA" id="ARBA00022692"/>
    </source>
</evidence>
<proteinExistence type="inferred from homology"/>
<dbReference type="EMBL" id="MAJD01000001">
    <property type="protein sequence ID" value="OBX37146.1"/>
    <property type="molecule type" value="Genomic_DNA"/>
</dbReference>
<keyword evidence="6 7" id="KW-0472">Membrane</keyword>
<comment type="similarity">
    <text evidence="2">Belongs to the chromate ion transporter (CHR) (TC 2.A.51) family.</text>
</comment>
<evidence type="ECO:0000313" key="8">
    <source>
        <dbReference type="EMBL" id="OBX37146.1"/>
    </source>
</evidence>
<dbReference type="AlphaFoldDB" id="A0A1B8P4E0"/>
<dbReference type="PATRIC" id="fig|2746.7.peg.1544"/>
<gene>
    <name evidence="8" type="primary">srpC_2</name>
    <name evidence="8" type="ORF">A8U91_01495</name>
</gene>
<dbReference type="GO" id="GO:0005886">
    <property type="term" value="C:plasma membrane"/>
    <property type="evidence" value="ECO:0007669"/>
    <property type="project" value="UniProtKB-SubCell"/>
</dbReference>
<sequence>MIYWQLFLAFFVPNIVGYGGGPAIIPLIENEVVGKYGWMSSQGFAETLALGNALPSPIATKMAGYIGFDVAGVPGAMIAVLATVAPSLLLMLAALGTLYRYRNSPRVKAMSQWVRPVVMVLMAYLTWAFLDEGLDTLGWLHTAIIGGISALLLMMTRVHPALVVCFGIGYGALLLGEMGSSPNCPTARG</sequence>
<feature type="transmembrane region" description="Helical" evidence="7">
    <location>
        <begin position="161"/>
        <end position="179"/>
    </location>
</feature>
<evidence type="ECO:0000256" key="6">
    <source>
        <dbReference type="ARBA" id="ARBA00023136"/>
    </source>
</evidence>
<dbReference type="PANTHER" id="PTHR43663:SF1">
    <property type="entry name" value="CHROMATE TRANSPORTER"/>
    <property type="match status" value="1"/>
</dbReference>
<comment type="subcellular location">
    <subcellularLocation>
        <location evidence="1">Cell membrane</location>
        <topology evidence="1">Multi-pass membrane protein</topology>
    </subcellularLocation>
</comment>
<evidence type="ECO:0000256" key="5">
    <source>
        <dbReference type="ARBA" id="ARBA00022989"/>
    </source>
</evidence>
<dbReference type="PANTHER" id="PTHR43663">
    <property type="entry name" value="CHROMATE TRANSPORT PROTEIN-RELATED"/>
    <property type="match status" value="1"/>
</dbReference>